<dbReference type="Proteomes" id="UP001391051">
    <property type="component" value="Unassembled WGS sequence"/>
</dbReference>
<name>A0ABR1PW16_9PEZI</name>
<evidence type="ECO:0000313" key="2">
    <source>
        <dbReference type="EMBL" id="KAK7941221.1"/>
    </source>
</evidence>
<keyword evidence="1" id="KW-0732">Signal</keyword>
<gene>
    <name evidence="2" type="ORF">PG986_013608</name>
</gene>
<protein>
    <submittedName>
        <fullName evidence="2">Uncharacterized protein</fullName>
    </submittedName>
</protein>
<accession>A0ABR1PW16</accession>
<dbReference type="EMBL" id="JAQQWE010000009">
    <property type="protein sequence ID" value="KAK7941221.1"/>
    <property type="molecule type" value="Genomic_DNA"/>
</dbReference>
<proteinExistence type="predicted"/>
<feature type="chain" id="PRO_5047324846" evidence="1">
    <location>
        <begin position="24"/>
        <end position="175"/>
    </location>
</feature>
<sequence length="175" mass="18711">MVLTSSRLASAWAVAALTLDCQAVQFELPGPGLSRCRQALGDWHFKLTRMRRSSEGNKHDHVAVDKAQSNVFLRLLARLVDPPSPPASVPAMSSSSACPYAHWVAASPGSAQFRNHGPGTAIPGDARSAVPITDMRIHSLGYSIWKQDGGHIEAQLSPNFGGVVRVPTRQASLPP</sequence>
<evidence type="ECO:0000313" key="3">
    <source>
        <dbReference type="Proteomes" id="UP001391051"/>
    </source>
</evidence>
<comment type="caution">
    <text evidence="2">The sequence shown here is derived from an EMBL/GenBank/DDBJ whole genome shotgun (WGS) entry which is preliminary data.</text>
</comment>
<organism evidence="2 3">
    <name type="scientific">Apiospora aurea</name>
    <dbReference type="NCBI Taxonomy" id="335848"/>
    <lineage>
        <taxon>Eukaryota</taxon>
        <taxon>Fungi</taxon>
        <taxon>Dikarya</taxon>
        <taxon>Ascomycota</taxon>
        <taxon>Pezizomycotina</taxon>
        <taxon>Sordariomycetes</taxon>
        <taxon>Xylariomycetidae</taxon>
        <taxon>Amphisphaeriales</taxon>
        <taxon>Apiosporaceae</taxon>
        <taxon>Apiospora</taxon>
    </lineage>
</organism>
<feature type="signal peptide" evidence="1">
    <location>
        <begin position="1"/>
        <end position="23"/>
    </location>
</feature>
<evidence type="ECO:0000256" key="1">
    <source>
        <dbReference type="SAM" id="SignalP"/>
    </source>
</evidence>
<dbReference type="RefSeq" id="XP_066693973.1">
    <property type="nucleotide sequence ID" value="XM_066849830.1"/>
</dbReference>
<reference evidence="2 3" key="1">
    <citation type="submission" date="2023-01" db="EMBL/GenBank/DDBJ databases">
        <title>Analysis of 21 Apiospora genomes using comparative genomics revels a genus with tremendous synthesis potential of carbohydrate active enzymes and secondary metabolites.</title>
        <authorList>
            <person name="Sorensen T."/>
        </authorList>
    </citation>
    <scope>NUCLEOTIDE SEQUENCE [LARGE SCALE GENOMIC DNA]</scope>
    <source>
        <strain evidence="2 3">CBS 24483</strain>
    </source>
</reference>
<dbReference type="GeneID" id="92082892"/>
<keyword evidence="3" id="KW-1185">Reference proteome</keyword>